<proteinExistence type="predicted"/>
<reference evidence="2" key="1">
    <citation type="submission" date="2015-09" db="EMBL/GenBank/DDBJ databases">
        <authorList>
            <consortium name="Pathogen Informatics"/>
        </authorList>
    </citation>
    <scope>NUCLEOTIDE SEQUENCE [LARGE SCALE GENOMIC DNA]</scope>
    <source>
        <strain evidence="2">Lake Konstanz</strain>
    </source>
</reference>
<sequence>MILCLSAVSDFCVFSICLHHHTKDAQHSETSPNTTSTTCPILPVSVTSVPSTATAWPTAQTAKASFASSATVETHSRACAKVCRAVPSATTVTDDAMCAQRFAFLKTRWGLGSRTRRTRATCATEVGTARSNPAVPAKHSIKVLRYYVALRTAY</sequence>
<dbReference type="VEuPathDB" id="TriTrypDB:BSAL_35935"/>
<dbReference type="AlphaFoldDB" id="A0A0S4JKX3"/>
<gene>
    <name evidence="1" type="ORF">BSAL_35935</name>
</gene>
<accession>A0A0S4JKX3</accession>
<organism evidence="1 2">
    <name type="scientific">Bodo saltans</name>
    <name type="common">Flagellated protozoan</name>
    <dbReference type="NCBI Taxonomy" id="75058"/>
    <lineage>
        <taxon>Eukaryota</taxon>
        <taxon>Discoba</taxon>
        <taxon>Euglenozoa</taxon>
        <taxon>Kinetoplastea</taxon>
        <taxon>Metakinetoplastina</taxon>
        <taxon>Eubodonida</taxon>
        <taxon>Bodonidae</taxon>
        <taxon>Bodo</taxon>
    </lineage>
</organism>
<dbReference type="EMBL" id="CYKH01002015">
    <property type="protein sequence ID" value="CUG92184.1"/>
    <property type="molecule type" value="Genomic_DNA"/>
</dbReference>
<keyword evidence="2" id="KW-1185">Reference proteome</keyword>
<protein>
    <submittedName>
        <fullName evidence="1">Uncharacterized protein</fullName>
    </submittedName>
</protein>
<dbReference type="Proteomes" id="UP000051952">
    <property type="component" value="Unassembled WGS sequence"/>
</dbReference>
<evidence type="ECO:0000313" key="2">
    <source>
        <dbReference type="Proteomes" id="UP000051952"/>
    </source>
</evidence>
<name>A0A0S4JKX3_BODSA</name>
<evidence type="ECO:0000313" key="1">
    <source>
        <dbReference type="EMBL" id="CUG92184.1"/>
    </source>
</evidence>